<comment type="caution">
    <text evidence="2">The sequence shown here is derived from an EMBL/GenBank/DDBJ whole genome shotgun (WGS) entry which is preliminary data.</text>
</comment>
<gene>
    <name evidence="2" type="ORF">ACHAW5_003395</name>
</gene>
<evidence type="ECO:0000256" key="1">
    <source>
        <dbReference type="SAM" id="MobiDB-lite"/>
    </source>
</evidence>
<proteinExistence type="predicted"/>
<feature type="region of interest" description="Disordered" evidence="1">
    <location>
        <begin position="152"/>
        <end position="174"/>
    </location>
</feature>
<accession>A0ABD3NRE3</accession>
<name>A0ABD3NRE3_9STRA</name>
<dbReference type="EMBL" id="JALLAZ020001260">
    <property type="protein sequence ID" value="KAL3777869.1"/>
    <property type="molecule type" value="Genomic_DNA"/>
</dbReference>
<organism evidence="2 3">
    <name type="scientific">Stephanodiscus triporus</name>
    <dbReference type="NCBI Taxonomy" id="2934178"/>
    <lineage>
        <taxon>Eukaryota</taxon>
        <taxon>Sar</taxon>
        <taxon>Stramenopiles</taxon>
        <taxon>Ochrophyta</taxon>
        <taxon>Bacillariophyta</taxon>
        <taxon>Coscinodiscophyceae</taxon>
        <taxon>Thalassiosirophycidae</taxon>
        <taxon>Stephanodiscales</taxon>
        <taxon>Stephanodiscaceae</taxon>
        <taxon>Stephanodiscus</taxon>
    </lineage>
</organism>
<dbReference type="Proteomes" id="UP001530315">
    <property type="component" value="Unassembled WGS sequence"/>
</dbReference>
<keyword evidence="3" id="KW-1185">Reference proteome</keyword>
<protein>
    <submittedName>
        <fullName evidence="2">Uncharacterized protein</fullName>
    </submittedName>
</protein>
<reference evidence="2 3" key="1">
    <citation type="submission" date="2024-10" db="EMBL/GenBank/DDBJ databases">
        <title>Updated reference genomes for cyclostephanoid diatoms.</title>
        <authorList>
            <person name="Roberts W.R."/>
            <person name="Alverson A.J."/>
        </authorList>
    </citation>
    <scope>NUCLEOTIDE SEQUENCE [LARGE SCALE GENOMIC DNA]</scope>
    <source>
        <strain evidence="2 3">AJA276-08</strain>
    </source>
</reference>
<evidence type="ECO:0000313" key="3">
    <source>
        <dbReference type="Proteomes" id="UP001530315"/>
    </source>
</evidence>
<sequence>MFVSKSQDLIYKNDRFPPTDLETKELAEGMGLTTFYEEKLMASIPKRRLSRYYLLRDHVRQGPICGYGVVQSPLDFFQDESLPHFDMYFQDDGNRQLRFAPYSANSILFRTEQSQDNASVQALSIRCDLLGGWYSHQSILIALLAEHSSVTGSRNGGVSRRSALPSQEGSHEEHLSGHSNAYIFHMSWTAGKGDKLKFLQQLGSGT</sequence>
<dbReference type="AlphaFoldDB" id="A0ABD3NRE3"/>
<evidence type="ECO:0000313" key="2">
    <source>
        <dbReference type="EMBL" id="KAL3777869.1"/>
    </source>
</evidence>